<evidence type="ECO:0000256" key="5">
    <source>
        <dbReference type="ARBA" id="ARBA00023157"/>
    </source>
</evidence>
<proteinExistence type="predicted"/>
<evidence type="ECO:0000256" key="2">
    <source>
        <dbReference type="ARBA" id="ARBA00022525"/>
    </source>
</evidence>
<feature type="disulfide bond" evidence="7">
    <location>
        <begin position="55"/>
        <end position="62"/>
    </location>
</feature>
<sequence length="111" mass="12600">MRLELFGGKRVEFFAGEKEKARCVTQRDHILRQESSKGVFVPQCREDGSYAEVQCHRSTGYCWCVDEDGKPVRGSSIQNERPKCDQKGTLLCRTPSKTEFPQSSGTHTLPF</sequence>
<dbReference type="Pfam" id="PF00086">
    <property type="entry name" value="Thyroglobulin_1"/>
    <property type="match status" value="1"/>
</dbReference>
<comment type="caution">
    <text evidence="7">Lacks conserved residue(s) required for the propagation of feature annotation.</text>
</comment>
<gene>
    <name evidence="9" type="primary">SMOC1</name>
    <name evidence="9" type="ORF">CEXT_99001</name>
</gene>
<dbReference type="GO" id="GO:0005615">
    <property type="term" value="C:extracellular space"/>
    <property type="evidence" value="ECO:0007669"/>
    <property type="project" value="TreeGrafter"/>
</dbReference>
<keyword evidence="2" id="KW-0964">Secreted</keyword>
<dbReference type="PANTHER" id="PTHR12352">
    <property type="entry name" value="SECRETED MODULAR CALCIUM-BINDING PROTEIN"/>
    <property type="match status" value="1"/>
</dbReference>
<dbReference type="InterPro" id="IPR036857">
    <property type="entry name" value="Thyroglobulin_1_sf"/>
</dbReference>
<dbReference type="SMART" id="SM00211">
    <property type="entry name" value="TY"/>
    <property type="match status" value="1"/>
</dbReference>
<evidence type="ECO:0000313" key="9">
    <source>
        <dbReference type="EMBL" id="GIY17534.1"/>
    </source>
</evidence>
<dbReference type="EMBL" id="BPLR01007521">
    <property type="protein sequence ID" value="GIY17534.1"/>
    <property type="molecule type" value="Genomic_DNA"/>
</dbReference>
<dbReference type="GO" id="GO:0008201">
    <property type="term" value="F:heparin binding"/>
    <property type="evidence" value="ECO:0007669"/>
    <property type="project" value="TreeGrafter"/>
</dbReference>
<dbReference type="FunFam" id="4.10.800.10:FF:000004">
    <property type="entry name" value="SPARC-related modular calcium-binding protein 1"/>
    <property type="match status" value="1"/>
</dbReference>
<dbReference type="CDD" id="cd00191">
    <property type="entry name" value="TY"/>
    <property type="match status" value="1"/>
</dbReference>
<dbReference type="PANTHER" id="PTHR12352:SF30">
    <property type="entry name" value="FI05255P"/>
    <property type="match status" value="1"/>
</dbReference>
<dbReference type="PROSITE" id="PS00484">
    <property type="entry name" value="THYROGLOBULIN_1_1"/>
    <property type="match status" value="1"/>
</dbReference>
<dbReference type="GO" id="GO:0005604">
    <property type="term" value="C:basement membrane"/>
    <property type="evidence" value="ECO:0007669"/>
    <property type="project" value="TreeGrafter"/>
</dbReference>
<dbReference type="InterPro" id="IPR000716">
    <property type="entry name" value="Thyroglobulin_1"/>
</dbReference>
<dbReference type="Gene3D" id="4.10.800.10">
    <property type="entry name" value="Thyroglobulin type-1"/>
    <property type="match status" value="1"/>
</dbReference>
<dbReference type="AlphaFoldDB" id="A0AAV4R922"/>
<dbReference type="Proteomes" id="UP001054945">
    <property type="component" value="Unassembled WGS sequence"/>
</dbReference>
<evidence type="ECO:0000259" key="8">
    <source>
        <dbReference type="PROSITE" id="PS51162"/>
    </source>
</evidence>
<keyword evidence="4" id="KW-0677">Repeat</keyword>
<dbReference type="SUPFAM" id="SSF57610">
    <property type="entry name" value="Thyroglobulin type-1 domain"/>
    <property type="match status" value="1"/>
</dbReference>
<keyword evidence="3" id="KW-0732">Signal</keyword>
<keyword evidence="10" id="KW-1185">Reference proteome</keyword>
<dbReference type="InterPro" id="IPR051950">
    <property type="entry name" value="Dev_reg/Prot_inhib"/>
</dbReference>
<evidence type="ECO:0000256" key="1">
    <source>
        <dbReference type="ARBA" id="ARBA00004613"/>
    </source>
</evidence>
<keyword evidence="5 7" id="KW-1015">Disulfide bond</keyword>
<evidence type="ECO:0000256" key="4">
    <source>
        <dbReference type="ARBA" id="ARBA00022737"/>
    </source>
</evidence>
<dbReference type="PROSITE" id="PS51162">
    <property type="entry name" value="THYROGLOBULIN_1_2"/>
    <property type="match status" value="1"/>
</dbReference>
<evidence type="ECO:0000256" key="7">
    <source>
        <dbReference type="PROSITE-ProRule" id="PRU00500"/>
    </source>
</evidence>
<evidence type="ECO:0000256" key="3">
    <source>
        <dbReference type="ARBA" id="ARBA00022729"/>
    </source>
</evidence>
<name>A0AAV4R922_CAEEX</name>
<dbReference type="GO" id="GO:0050840">
    <property type="term" value="F:extracellular matrix binding"/>
    <property type="evidence" value="ECO:0007669"/>
    <property type="project" value="TreeGrafter"/>
</dbReference>
<protein>
    <submittedName>
        <fullName evidence="9">SPARC-related modular calcium-binding protein 1</fullName>
    </submittedName>
</protein>
<feature type="disulfide bond" evidence="7">
    <location>
        <begin position="64"/>
        <end position="84"/>
    </location>
</feature>
<organism evidence="9 10">
    <name type="scientific">Caerostris extrusa</name>
    <name type="common">Bark spider</name>
    <name type="synonym">Caerostris bankana</name>
    <dbReference type="NCBI Taxonomy" id="172846"/>
    <lineage>
        <taxon>Eukaryota</taxon>
        <taxon>Metazoa</taxon>
        <taxon>Ecdysozoa</taxon>
        <taxon>Arthropoda</taxon>
        <taxon>Chelicerata</taxon>
        <taxon>Arachnida</taxon>
        <taxon>Araneae</taxon>
        <taxon>Araneomorphae</taxon>
        <taxon>Entelegynae</taxon>
        <taxon>Araneoidea</taxon>
        <taxon>Araneidae</taxon>
        <taxon>Caerostris</taxon>
    </lineage>
</organism>
<keyword evidence="6" id="KW-0325">Glycoprotein</keyword>
<accession>A0AAV4R922</accession>
<reference evidence="9 10" key="1">
    <citation type="submission" date="2021-06" db="EMBL/GenBank/DDBJ databases">
        <title>Caerostris extrusa draft genome.</title>
        <authorList>
            <person name="Kono N."/>
            <person name="Arakawa K."/>
        </authorList>
    </citation>
    <scope>NUCLEOTIDE SEQUENCE [LARGE SCALE GENOMIC DNA]</scope>
</reference>
<feature type="domain" description="Thyroglobulin type-1" evidence="8">
    <location>
        <begin position="20"/>
        <end position="84"/>
    </location>
</feature>
<comment type="subcellular location">
    <subcellularLocation>
        <location evidence="1">Secreted</location>
    </subcellularLocation>
</comment>
<comment type="caution">
    <text evidence="9">The sequence shown here is derived from an EMBL/GenBank/DDBJ whole genome shotgun (WGS) entry which is preliminary data.</text>
</comment>
<evidence type="ECO:0000256" key="6">
    <source>
        <dbReference type="ARBA" id="ARBA00023180"/>
    </source>
</evidence>
<dbReference type="GO" id="GO:0030198">
    <property type="term" value="P:extracellular matrix organization"/>
    <property type="evidence" value="ECO:0007669"/>
    <property type="project" value="TreeGrafter"/>
</dbReference>
<evidence type="ECO:0000313" key="10">
    <source>
        <dbReference type="Proteomes" id="UP001054945"/>
    </source>
</evidence>